<keyword evidence="2" id="KW-1185">Reference proteome</keyword>
<dbReference type="Proteomes" id="UP000319322">
    <property type="component" value="Unassembled WGS sequence"/>
</dbReference>
<reference evidence="2" key="2">
    <citation type="submission" date="2019-07" db="EMBL/GenBank/DDBJ databases">
        <title>Helicobacter labacensis sp. nov., Helicobacter mehlei sp. nov. and Helicobacter vulpis sp. nov., isolated from gastric mucosa of red fox (Vulpis vulpis).</title>
        <authorList>
            <person name="Papic B."/>
        </authorList>
    </citation>
    <scope>NUCLEOTIDE SEQUENCE [LARGE SCALE GENOMIC DNA]</scope>
    <source>
        <strain evidence="2">L8b</strain>
    </source>
</reference>
<dbReference type="NCBIfam" id="TIGR02167">
    <property type="entry name" value="Liste_lipo_26"/>
    <property type="match status" value="2"/>
</dbReference>
<reference evidence="1 2" key="1">
    <citation type="submission" date="2019-07" db="EMBL/GenBank/DDBJ databases">
        <title>Helicobacter labacensis sp. nov., Helicobacter mehlei sp. nov. and Helicobacter vulpis sp. nov., isolated from gastric mucosa of red fox (Vulpis vulpis).</title>
        <authorList>
            <person name="Kusar D."/>
            <person name="Gruntar I."/>
            <person name="Pate M."/>
            <person name="Zajc U."/>
            <person name="Ocepek M."/>
        </authorList>
    </citation>
    <scope>NUCLEOTIDE SEQUENCE [LARGE SCALE GENOMIC DNA]</scope>
    <source>
        <strain evidence="1 2">L8b</strain>
    </source>
</reference>
<organism evidence="1 2">
    <name type="scientific">Helicobacter mehlei</name>
    <dbReference type="NCBI Taxonomy" id="2316080"/>
    <lineage>
        <taxon>Bacteria</taxon>
        <taxon>Pseudomonadati</taxon>
        <taxon>Campylobacterota</taxon>
        <taxon>Epsilonproteobacteria</taxon>
        <taxon>Campylobacterales</taxon>
        <taxon>Helicobacteraceae</taxon>
        <taxon>Helicobacter</taxon>
    </lineage>
</organism>
<dbReference type="InterPro" id="IPR011889">
    <property type="entry name" value="Liste_lipo_26"/>
</dbReference>
<dbReference type="RefSeq" id="WP_120948442.1">
    <property type="nucleotide sequence ID" value="NZ_QXQS01000010.1"/>
</dbReference>
<proteinExistence type="predicted"/>
<reference evidence="1 2" key="3">
    <citation type="submission" date="2019-07" db="EMBL/GenBank/DDBJ databases">
        <authorList>
            <person name="Papic B."/>
        </authorList>
    </citation>
    <scope>NUCLEOTIDE SEQUENCE [LARGE SCALE GENOMIC DNA]</scope>
    <source>
        <strain evidence="1 2">L8b</strain>
    </source>
</reference>
<dbReference type="InterPro" id="IPR005046">
    <property type="entry name" value="DUF285"/>
</dbReference>
<name>A0A553UNQ5_9HELI</name>
<dbReference type="Pfam" id="PF03382">
    <property type="entry name" value="DUF285"/>
    <property type="match status" value="1"/>
</dbReference>
<protein>
    <submittedName>
        <fullName evidence="1">BspA family leucine-rich repeat surface protein</fullName>
    </submittedName>
</protein>
<dbReference type="AlphaFoldDB" id="A0A553UNQ5"/>
<sequence length="180" mass="20807">MSNQMIKRYFPKTNAALKALVKDESVHLGEIDVHAVEDMSFVFSNHEFDGDGGINFNADFECQNSKGLETWDVSHVKNMAGMFCGLKYFNHDISNWDVSSVTNMHSMFRVCIYFNQPLEKWDVSKVTNMHKMFLGCLEFNQSLENWDVSSVGKMMDMFSGCDVLEKLPKWYLKRNKGEKD</sequence>
<evidence type="ECO:0000313" key="1">
    <source>
        <dbReference type="EMBL" id="TSA81842.1"/>
    </source>
</evidence>
<accession>A0A553UNQ5</accession>
<dbReference type="EMBL" id="VKGC01000017">
    <property type="protein sequence ID" value="TSA81842.1"/>
    <property type="molecule type" value="Genomic_DNA"/>
</dbReference>
<gene>
    <name evidence="1" type="ORF">FNE76_06285</name>
</gene>
<comment type="caution">
    <text evidence="1">The sequence shown here is derived from an EMBL/GenBank/DDBJ whole genome shotgun (WGS) entry which is preliminary data.</text>
</comment>
<evidence type="ECO:0000313" key="2">
    <source>
        <dbReference type="Proteomes" id="UP000319322"/>
    </source>
</evidence>